<dbReference type="InterPro" id="IPR029016">
    <property type="entry name" value="GAF-like_dom_sf"/>
</dbReference>
<dbReference type="InterPro" id="IPR007892">
    <property type="entry name" value="CHASE4"/>
</dbReference>
<gene>
    <name evidence="11" type="ORF">GCM10011505_05060</name>
</gene>
<dbReference type="CDD" id="cd00082">
    <property type="entry name" value="HisKA"/>
    <property type="match status" value="1"/>
</dbReference>
<dbReference type="InterPro" id="IPR003594">
    <property type="entry name" value="HATPase_dom"/>
</dbReference>
<dbReference type="SUPFAM" id="SSF55781">
    <property type="entry name" value="GAF domain-like"/>
    <property type="match status" value="1"/>
</dbReference>
<dbReference type="SMART" id="SM00086">
    <property type="entry name" value="PAC"/>
    <property type="match status" value="2"/>
</dbReference>
<dbReference type="Pfam" id="PF02518">
    <property type="entry name" value="HATPase_c"/>
    <property type="match status" value="1"/>
</dbReference>
<dbReference type="EC" id="2.7.13.3" evidence="2"/>
<feature type="domain" description="Histidine kinase" evidence="8">
    <location>
        <begin position="933"/>
        <end position="1154"/>
    </location>
</feature>
<dbReference type="SUPFAM" id="SSF55874">
    <property type="entry name" value="ATPase domain of HSP90 chaperone/DNA topoisomerase II/histidine kinase"/>
    <property type="match status" value="1"/>
</dbReference>
<dbReference type="NCBIfam" id="TIGR00229">
    <property type="entry name" value="sensory_box"/>
    <property type="match status" value="2"/>
</dbReference>
<dbReference type="CDD" id="cd16922">
    <property type="entry name" value="HATPase_EvgS-ArcB-TorS-like"/>
    <property type="match status" value="1"/>
</dbReference>
<dbReference type="CDD" id="cd00130">
    <property type="entry name" value="PAS"/>
    <property type="match status" value="1"/>
</dbReference>
<dbReference type="Gene3D" id="3.30.565.10">
    <property type="entry name" value="Histidine kinase-like ATPase, C-terminal domain"/>
    <property type="match status" value="1"/>
</dbReference>
<proteinExistence type="predicted"/>
<evidence type="ECO:0000259" key="8">
    <source>
        <dbReference type="PROSITE" id="PS50109"/>
    </source>
</evidence>
<dbReference type="Gene3D" id="3.30.450.40">
    <property type="match status" value="1"/>
</dbReference>
<dbReference type="InterPro" id="IPR000700">
    <property type="entry name" value="PAS-assoc_C"/>
</dbReference>
<keyword evidence="4" id="KW-0808">Transferase</keyword>
<dbReference type="InterPro" id="IPR003018">
    <property type="entry name" value="GAF"/>
</dbReference>
<dbReference type="InterPro" id="IPR036097">
    <property type="entry name" value="HisK_dim/P_sf"/>
</dbReference>
<dbReference type="SUPFAM" id="SSF55785">
    <property type="entry name" value="PYP-like sensor domain (PAS domain)"/>
    <property type="match status" value="3"/>
</dbReference>
<evidence type="ECO:0000256" key="1">
    <source>
        <dbReference type="ARBA" id="ARBA00000085"/>
    </source>
</evidence>
<dbReference type="InterPro" id="IPR001610">
    <property type="entry name" value="PAC"/>
</dbReference>
<dbReference type="SUPFAM" id="SSF47384">
    <property type="entry name" value="Homodimeric domain of signal transducing histidine kinase"/>
    <property type="match status" value="1"/>
</dbReference>
<keyword evidence="7" id="KW-0472">Membrane</keyword>
<accession>A0ABQ1I9D2</accession>
<dbReference type="InterPro" id="IPR000014">
    <property type="entry name" value="PAS"/>
</dbReference>
<name>A0ABQ1I9D2_9PROT</name>
<feature type="transmembrane region" description="Helical" evidence="7">
    <location>
        <begin position="43"/>
        <end position="64"/>
    </location>
</feature>
<dbReference type="Pfam" id="PF12860">
    <property type="entry name" value="PAS_7"/>
    <property type="match status" value="1"/>
</dbReference>
<keyword evidence="3" id="KW-0597">Phosphoprotein</keyword>
<evidence type="ECO:0000256" key="6">
    <source>
        <dbReference type="SAM" id="MobiDB-lite"/>
    </source>
</evidence>
<sequence>MRIGIQHRNRPENGPPGSQLSNQTTAGGAGLANVSFGKLIRPILGVMLIGILLVGVIVVSAAIVQDRGALSEQQRLVKGLYDARVDDLRRTMIDYTWWDDAVRAASSPVDIAWLTDNYGAYMHRMFSLDGSMVVRPDLSVVYLAVAADVAGDGVETDRTALALLKAVAPLVGRTFTVASDPPDAAAAVVRLGDQAALVLVARLSAFGTELAAAETDPAALVVFEWLDDSFIDHFAVAGLADMVVTPHKPASDAAFALGDGDNWPAAWLSWEPSRPGRALLVQTMPLVAIALLLMMGLVWSAAARARQAVRTMTHHARLVADRNRQLSASEQRFRDVSGITTDWIWEIDNNGRFTYVSRRIADRLGLAAERLIGTRRAELPAADWRAAEDRCWQAHLAVVEAGESFEGMRYELIDAQGGRRMIEDSGRPILDARGRIIGYRGVSSDITDRLEAEARAWTAHRLMLDAFDSTREGIAIYDPELRLVTVNRRMVDLFSMVADLLEPGARLEDLIRAGVTRGAYRSGTAGTVHAAMRRYAEIQSRQIDGLIDVQLADGRMIELSERATADGGLVVVARDATDIRRRERALAESEERFRAIAEAAPLPMLIVMQETRRLLFANRTAIEAFGLDDMVGGDIAGGIVFDRLFPDPAVAGLALAELQGITASERFETPMMRADGRAFWGLLGACALRYAGAASQLVVVHDITDRRLAEDALRSRETRLRRQNGAIAAIAHGGGLFTGDPLSVMRVVAETAAEIIDVGRVTIWLAGGDDTVVDAASRAAPGNFVCVDHFDASAGAHMPLDQRLAEDRRMISITAMPRYFAALMPERVLVVEHAIGHPAMAEVMDLPRGGNRLGALMDATVRVDGRLVGILCCEHFGAPRKWAQDEVNFAGSLADLIALALVGAERRRAEAALLDAKEAAELANRAKSEFLANMSHELRTPLNAVIGFSEMIALETLGPVGNPRYLQYARDITDSGGHLLAVISDILDMSKIEAGRLDLDERPVALAPIVVRTRGMVQARADAAAITLETRLAPDLPKIMVDERRMKQVLLNLLSNAVKFTERGGRVTVHATLPDDGGLDIHVSDTGIGISPADLHRVLTPFGQIESALSRRFEGTGLGLPLSKAIVELHGGRLEIDSTVGIGTTVTIHLPSMRVAGRLQVIAANGAPPPVS</sequence>
<keyword evidence="12" id="KW-1185">Reference proteome</keyword>
<dbReference type="InterPro" id="IPR003661">
    <property type="entry name" value="HisK_dim/P_dom"/>
</dbReference>
<feature type="domain" description="PAC" evidence="10">
    <location>
        <begin position="665"/>
        <end position="715"/>
    </location>
</feature>
<evidence type="ECO:0000313" key="11">
    <source>
        <dbReference type="EMBL" id="GGB26723.1"/>
    </source>
</evidence>
<comment type="catalytic activity">
    <reaction evidence="1">
        <text>ATP + protein L-histidine = ADP + protein N-phospho-L-histidine.</text>
        <dbReference type="EC" id="2.7.13.3"/>
    </reaction>
</comment>
<evidence type="ECO:0000256" key="7">
    <source>
        <dbReference type="SAM" id="Phobius"/>
    </source>
</evidence>
<evidence type="ECO:0000256" key="4">
    <source>
        <dbReference type="ARBA" id="ARBA00022679"/>
    </source>
</evidence>
<dbReference type="PRINTS" id="PR00344">
    <property type="entry name" value="BCTRLSENSOR"/>
</dbReference>
<dbReference type="RefSeq" id="WP_188574565.1">
    <property type="nucleotide sequence ID" value="NZ_BMDZ01000003.1"/>
</dbReference>
<dbReference type="SMART" id="SM00091">
    <property type="entry name" value="PAS"/>
    <property type="match status" value="3"/>
</dbReference>
<dbReference type="Pfam" id="PF05228">
    <property type="entry name" value="CHASE4"/>
    <property type="match status" value="1"/>
</dbReference>
<feature type="domain" description="PAS" evidence="9">
    <location>
        <begin position="329"/>
        <end position="373"/>
    </location>
</feature>
<evidence type="ECO:0000259" key="10">
    <source>
        <dbReference type="PROSITE" id="PS50113"/>
    </source>
</evidence>
<dbReference type="SMART" id="SM00065">
    <property type="entry name" value="GAF"/>
    <property type="match status" value="1"/>
</dbReference>
<dbReference type="PANTHER" id="PTHR43047:SF72">
    <property type="entry name" value="OSMOSENSING HISTIDINE PROTEIN KINASE SLN1"/>
    <property type="match status" value="1"/>
</dbReference>
<keyword evidence="7" id="KW-0812">Transmembrane</keyword>
<dbReference type="EMBL" id="BMDZ01000003">
    <property type="protein sequence ID" value="GGB26723.1"/>
    <property type="molecule type" value="Genomic_DNA"/>
</dbReference>
<evidence type="ECO:0000256" key="3">
    <source>
        <dbReference type="ARBA" id="ARBA00022553"/>
    </source>
</evidence>
<keyword evidence="7" id="KW-1133">Transmembrane helix</keyword>
<dbReference type="PROSITE" id="PS50112">
    <property type="entry name" value="PAS"/>
    <property type="match status" value="1"/>
</dbReference>
<evidence type="ECO:0000259" key="9">
    <source>
        <dbReference type="PROSITE" id="PS50112"/>
    </source>
</evidence>
<dbReference type="InterPro" id="IPR036890">
    <property type="entry name" value="HATPase_C_sf"/>
</dbReference>
<dbReference type="Proteomes" id="UP000603352">
    <property type="component" value="Unassembled WGS sequence"/>
</dbReference>
<feature type="domain" description="PAC" evidence="10">
    <location>
        <begin position="406"/>
        <end position="458"/>
    </location>
</feature>
<feature type="region of interest" description="Disordered" evidence="6">
    <location>
        <begin position="1"/>
        <end position="24"/>
    </location>
</feature>
<dbReference type="Pfam" id="PF00512">
    <property type="entry name" value="HisKA"/>
    <property type="match status" value="1"/>
</dbReference>
<dbReference type="Pfam" id="PF13188">
    <property type="entry name" value="PAS_8"/>
    <property type="match status" value="1"/>
</dbReference>
<dbReference type="InterPro" id="IPR013656">
    <property type="entry name" value="PAS_4"/>
</dbReference>
<evidence type="ECO:0000256" key="2">
    <source>
        <dbReference type="ARBA" id="ARBA00012438"/>
    </source>
</evidence>
<dbReference type="PANTHER" id="PTHR43047">
    <property type="entry name" value="TWO-COMPONENT HISTIDINE PROTEIN KINASE"/>
    <property type="match status" value="1"/>
</dbReference>
<evidence type="ECO:0000256" key="5">
    <source>
        <dbReference type="ARBA" id="ARBA00022777"/>
    </source>
</evidence>
<dbReference type="Pfam" id="PF01590">
    <property type="entry name" value="GAF"/>
    <property type="match status" value="1"/>
</dbReference>
<dbReference type="Pfam" id="PF08448">
    <property type="entry name" value="PAS_4"/>
    <property type="match status" value="1"/>
</dbReference>
<evidence type="ECO:0000313" key="12">
    <source>
        <dbReference type="Proteomes" id="UP000603352"/>
    </source>
</evidence>
<dbReference type="Gene3D" id="3.30.450.20">
    <property type="entry name" value="PAS domain"/>
    <property type="match status" value="3"/>
</dbReference>
<dbReference type="PROSITE" id="PS50109">
    <property type="entry name" value="HIS_KIN"/>
    <property type="match status" value="1"/>
</dbReference>
<dbReference type="InterPro" id="IPR004358">
    <property type="entry name" value="Sig_transdc_His_kin-like_C"/>
</dbReference>
<dbReference type="SMART" id="SM00387">
    <property type="entry name" value="HATPase_c"/>
    <property type="match status" value="1"/>
</dbReference>
<dbReference type="Gene3D" id="1.10.287.130">
    <property type="match status" value="1"/>
</dbReference>
<keyword evidence="5" id="KW-0418">Kinase</keyword>
<organism evidence="11 12">
    <name type="scientific">Tistrella bauzanensis</name>
    <dbReference type="NCBI Taxonomy" id="657419"/>
    <lineage>
        <taxon>Bacteria</taxon>
        <taxon>Pseudomonadati</taxon>
        <taxon>Pseudomonadota</taxon>
        <taxon>Alphaproteobacteria</taxon>
        <taxon>Geminicoccales</taxon>
        <taxon>Geminicoccaceae</taxon>
        <taxon>Tistrella</taxon>
    </lineage>
</organism>
<dbReference type="PROSITE" id="PS50113">
    <property type="entry name" value="PAC"/>
    <property type="match status" value="2"/>
</dbReference>
<dbReference type="InterPro" id="IPR035965">
    <property type="entry name" value="PAS-like_dom_sf"/>
</dbReference>
<dbReference type="InterPro" id="IPR005467">
    <property type="entry name" value="His_kinase_dom"/>
</dbReference>
<reference evidence="12" key="1">
    <citation type="journal article" date="2019" name="Int. J. Syst. Evol. Microbiol.">
        <title>The Global Catalogue of Microorganisms (GCM) 10K type strain sequencing project: providing services to taxonomists for standard genome sequencing and annotation.</title>
        <authorList>
            <consortium name="The Broad Institute Genomics Platform"/>
            <consortium name="The Broad Institute Genome Sequencing Center for Infectious Disease"/>
            <person name="Wu L."/>
            <person name="Ma J."/>
        </authorList>
    </citation>
    <scope>NUCLEOTIDE SEQUENCE [LARGE SCALE GENOMIC DNA]</scope>
    <source>
        <strain evidence="12">CGMCC 1.10188</strain>
    </source>
</reference>
<comment type="caution">
    <text evidence="11">The sequence shown here is derived from an EMBL/GenBank/DDBJ whole genome shotgun (WGS) entry which is preliminary data.</text>
</comment>
<dbReference type="SMART" id="SM00388">
    <property type="entry name" value="HisKA"/>
    <property type="match status" value="1"/>
</dbReference>
<protein>
    <recommendedName>
        <fullName evidence="2">histidine kinase</fullName>
        <ecNumber evidence="2">2.7.13.3</ecNumber>
    </recommendedName>
</protein>